<dbReference type="EMBL" id="AP024702">
    <property type="protein sequence ID" value="BCX48298.1"/>
    <property type="molecule type" value="Genomic_DNA"/>
</dbReference>
<name>A0ABN6H5A3_9BACT</name>
<dbReference type="GO" id="GO:0016740">
    <property type="term" value="F:transferase activity"/>
    <property type="evidence" value="ECO:0007669"/>
    <property type="project" value="UniProtKB-KW"/>
</dbReference>
<protein>
    <submittedName>
        <fullName evidence="3">Glycosyl transferase</fullName>
    </submittedName>
</protein>
<keyword evidence="4" id="KW-1185">Reference proteome</keyword>
<dbReference type="InterPro" id="IPR050256">
    <property type="entry name" value="Glycosyltransferase_2"/>
</dbReference>
<evidence type="ECO:0000313" key="3">
    <source>
        <dbReference type="EMBL" id="BCX48298.1"/>
    </source>
</evidence>
<dbReference type="Proteomes" id="UP001374893">
    <property type="component" value="Chromosome"/>
</dbReference>
<gene>
    <name evidence="3" type="ORF">HAHE_22060</name>
</gene>
<dbReference type="Gene3D" id="3.90.550.10">
    <property type="entry name" value="Spore Coat Polysaccharide Biosynthesis Protein SpsA, Chain A"/>
    <property type="match status" value="1"/>
</dbReference>
<dbReference type="SUPFAM" id="SSF53448">
    <property type="entry name" value="Nucleotide-diphospho-sugar transferases"/>
    <property type="match status" value="1"/>
</dbReference>
<evidence type="ECO:0000313" key="4">
    <source>
        <dbReference type="Proteomes" id="UP001374893"/>
    </source>
</evidence>
<feature type="domain" description="Glycosyltransferase 2-like" evidence="2">
    <location>
        <begin position="7"/>
        <end position="169"/>
    </location>
</feature>
<feature type="transmembrane region" description="Helical" evidence="1">
    <location>
        <begin position="234"/>
        <end position="260"/>
    </location>
</feature>
<keyword evidence="1" id="KW-1133">Transmembrane helix</keyword>
<accession>A0ABN6H5A3</accession>
<evidence type="ECO:0000259" key="2">
    <source>
        <dbReference type="Pfam" id="PF00535"/>
    </source>
</evidence>
<dbReference type="PANTHER" id="PTHR48090">
    <property type="entry name" value="UNDECAPRENYL-PHOSPHATE 4-DEOXY-4-FORMAMIDO-L-ARABINOSE TRANSFERASE-RELATED"/>
    <property type="match status" value="1"/>
</dbReference>
<dbReference type="CDD" id="cd04179">
    <property type="entry name" value="DPM_DPG-synthase_like"/>
    <property type="match status" value="1"/>
</dbReference>
<dbReference type="InterPro" id="IPR001173">
    <property type="entry name" value="Glyco_trans_2-like"/>
</dbReference>
<evidence type="ECO:0000256" key="1">
    <source>
        <dbReference type="SAM" id="Phobius"/>
    </source>
</evidence>
<dbReference type="RefSeq" id="WP_338684420.1">
    <property type="nucleotide sequence ID" value="NZ_AP024702.1"/>
</dbReference>
<organism evidence="3 4">
    <name type="scientific">Haloferula helveola</name>
    <dbReference type="NCBI Taxonomy" id="490095"/>
    <lineage>
        <taxon>Bacteria</taxon>
        <taxon>Pseudomonadati</taxon>
        <taxon>Verrucomicrobiota</taxon>
        <taxon>Verrucomicrobiia</taxon>
        <taxon>Verrucomicrobiales</taxon>
        <taxon>Verrucomicrobiaceae</taxon>
        <taxon>Haloferula</taxon>
    </lineage>
</organism>
<dbReference type="Pfam" id="PF00535">
    <property type="entry name" value="Glycos_transf_2"/>
    <property type="match status" value="1"/>
</dbReference>
<keyword evidence="1" id="KW-0812">Transmembrane</keyword>
<dbReference type="InterPro" id="IPR029044">
    <property type="entry name" value="Nucleotide-diphossugar_trans"/>
</dbReference>
<dbReference type="PANTHER" id="PTHR48090:SF7">
    <property type="entry name" value="RFBJ PROTEIN"/>
    <property type="match status" value="1"/>
</dbReference>
<sequence>MKLIIQIPCLNEEATLPLTLADLPREVPGIDVVELLVIDDGSTDRTSEVAKECGAHHVLRLGSNRGLATAFRRGVDYALAHGADIVVNTDGDNQYCGADIPKLVEPVLRDRADIVVGSRPIVDHPEFGAVKKLLQLVGSWVLRMISKTSVRDAPSGFRAFSREACMRIFLYTRFSYCMETLIQAGNNGLRVESVDIRVNPKTRDSRLFRSVPEYVCKTGSAMLSLFILYRPSRLFFSTAGLLFLGALALGVRFIYLVYFYNEADPTRTHLPSIVLLAILALAGCLLVAVGILAELGRSQRRLAEETLYQSRLAASRQSER</sequence>
<proteinExistence type="predicted"/>
<keyword evidence="1" id="KW-0472">Membrane</keyword>
<reference evidence="3 4" key="1">
    <citation type="submission" date="2021-06" db="EMBL/GenBank/DDBJ databases">
        <title>Complete genome of Haloferula helveola possessing various polysaccharide degrading enzymes.</title>
        <authorList>
            <person name="Takami H."/>
            <person name="Huang C."/>
            <person name="Hamasaki K."/>
        </authorList>
    </citation>
    <scope>NUCLEOTIDE SEQUENCE [LARGE SCALE GENOMIC DNA]</scope>
    <source>
        <strain evidence="3 4">CN-1</strain>
    </source>
</reference>
<keyword evidence="3" id="KW-0808">Transferase</keyword>
<feature type="transmembrane region" description="Helical" evidence="1">
    <location>
        <begin position="272"/>
        <end position="293"/>
    </location>
</feature>